<evidence type="ECO:0000313" key="3">
    <source>
        <dbReference type="Proteomes" id="UP000315131"/>
    </source>
</evidence>
<feature type="transmembrane region" description="Helical" evidence="1">
    <location>
        <begin position="75"/>
        <end position="94"/>
    </location>
</feature>
<protein>
    <submittedName>
        <fullName evidence="2">Uncharacterized protein</fullName>
    </submittedName>
</protein>
<dbReference type="RefSeq" id="WP_143409786.1">
    <property type="nucleotide sequence ID" value="NZ_VHSF01000001.1"/>
</dbReference>
<evidence type="ECO:0000313" key="2">
    <source>
        <dbReference type="EMBL" id="TRO67007.1"/>
    </source>
</evidence>
<keyword evidence="3" id="KW-1185">Reference proteome</keyword>
<feature type="transmembrane region" description="Helical" evidence="1">
    <location>
        <begin position="106"/>
        <end position="126"/>
    </location>
</feature>
<dbReference type="OrthoDB" id="1454605at2"/>
<keyword evidence="1" id="KW-1133">Transmembrane helix</keyword>
<name>A0A550I7R4_9FLAO</name>
<feature type="transmembrane region" description="Helical" evidence="1">
    <location>
        <begin position="201"/>
        <end position="220"/>
    </location>
</feature>
<dbReference type="AlphaFoldDB" id="A0A550I7R4"/>
<proteinExistence type="predicted"/>
<keyword evidence="1" id="KW-0472">Membrane</keyword>
<feature type="transmembrane region" description="Helical" evidence="1">
    <location>
        <begin position="172"/>
        <end position="195"/>
    </location>
</feature>
<sequence length="232" mass="27290">MKRSRLYMVASIPILVLMQLALINNQSWLLNSAEIITYLILIPGFMRRLDFSNFNLLAFLGLNMAAVLFKTFQEVFLIYYVIMLFKSVSYIFLIREAIRHTTRKSANRYMLIFFFLMIGANTYYAHTHFQEFESQLSSWMEFAFYSLYYLVLLVLSVVSLIYYLNSYSRKSVFHIVLVMSIVVADMLRDMAYFYLPDTSVLLLQTLLNFAGILLAFQFFATKEKKLKLINLV</sequence>
<feature type="transmembrane region" description="Helical" evidence="1">
    <location>
        <begin position="146"/>
        <end position="165"/>
    </location>
</feature>
<keyword evidence="1" id="KW-0812">Transmembrane</keyword>
<reference evidence="2 3" key="1">
    <citation type="submission" date="2019-06" db="EMBL/GenBank/DDBJ databases">
        <title>Gramella sabulilitoris sp. nov., isolated from a marine sand.</title>
        <authorList>
            <person name="Yoon J.-H."/>
        </authorList>
    </citation>
    <scope>NUCLEOTIDE SEQUENCE [LARGE SCALE GENOMIC DNA]</scope>
    <source>
        <strain evidence="2 3">HSMS-1</strain>
    </source>
</reference>
<feature type="transmembrane region" description="Helical" evidence="1">
    <location>
        <begin position="29"/>
        <end position="46"/>
    </location>
</feature>
<evidence type="ECO:0000256" key="1">
    <source>
        <dbReference type="SAM" id="Phobius"/>
    </source>
</evidence>
<accession>A0A550I7R4</accession>
<dbReference type="Proteomes" id="UP000315131">
    <property type="component" value="Unassembled WGS sequence"/>
</dbReference>
<organism evidence="2 3">
    <name type="scientific">Christiangramia sabulilitoris</name>
    <dbReference type="NCBI Taxonomy" id="2583991"/>
    <lineage>
        <taxon>Bacteria</taxon>
        <taxon>Pseudomonadati</taxon>
        <taxon>Bacteroidota</taxon>
        <taxon>Flavobacteriia</taxon>
        <taxon>Flavobacteriales</taxon>
        <taxon>Flavobacteriaceae</taxon>
        <taxon>Christiangramia</taxon>
    </lineage>
</organism>
<dbReference type="EMBL" id="VHSF01000001">
    <property type="protein sequence ID" value="TRO67007.1"/>
    <property type="molecule type" value="Genomic_DNA"/>
</dbReference>
<gene>
    <name evidence="2" type="ORF">FGM01_03715</name>
</gene>
<comment type="caution">
    <text evidence="2">The sequence shown here is derived from an EMBL/GenBank/DDBJ whole genome shotgun (WGS) entry which is preliminary data.</text>
</comment>